<keyword evidence="3" id="KW-0274">FAD</keyword>
<dbReference type="PANTHER" id="PTHR13789">
    <property type="entry name" value="MONOOXYGENASE"/>
    <property type="match status" value="1"/>
</dbReference>
<evidence type="ECO:0000256" key="2">
    <source>
        <dbReference type="ARBA" id="ARBA00022630"/>
    </source>
</evidence>
<dbReference type="AlphaFoldDB" id="A0A0C3H1U6"/>
<evidence type="ECO:0000256" key="4">
    <source>
        <dbReference type="ARBA" id="ARBA00023002"/>
    </source>
</evidence>
<feature type="domain" description="FAD-binding" evidence="6">
    <location>
        <begin position="300"/>
        <end position="365"/>
    </location>
</feature>
<feature type="domain" description="FAD-binding" evidence="6">
    <location>
        <begin position="7"/>
        <end position="220"/>
    </location>
</feature>
<keyword evidence="4" id="KW-0560">Oxidoreductase</keyword>
<evidence type="ECO:0000313" key="7">
    <source>
        <dbReference type="EMBL" id="KIM97359.1"/>
    </source>
</evidence>
<accession>A0A0C3H1U6</accession>
<dbReference type="Proteomes" id="UP000054321">
    <property type="component" value="Unassembled WGS sequence"/>
</dbReference>
<dbReference type="PANTHER" id="PTHR13789:SF309">
    <property type="entry name" value="PUTATIVE (AFU_ORTHOLOGUE AFUA_6G14510)-RELATED"/>
    <property type="match status" value="1"/>
</dbReference>
<dbReference type="GO" id="GO:0004497">
    <property type="term" value="F:monooxygenase activity"/>
    <property type="evidence" value="ECO:0007669"/>
    <property type="project" value="UniProtKB-KW"/>
</dbReference>
<evidence type="ECO:0000256" key="3">
    <source>
        <dbReference type="ARBA" id="ARBA00022827"/>
    </source>
</evidence>
<keyword evidence="5" id="KW-0503">Monooxygenase</keyword>
<keyword evidence="8" id="KW-1185">Reference proteome</keyword>
<dbReference type="SUPFAM" id="SSF51905">
    <property type="entry name" value="FAD/NAD(P)-binding domain"/>
    <property type="match status" value="1"/>
</dbReference>
<evidence type="ECO:0000256" key="5">
    <source>
        <dbReference type="ARBA" id="ARBA00023033"/>
    </source>
</evidence>
<organism evidence="7 8">
    <name type="scientific">Oidiodendron maius (strain Zn)</name>
    <dbReference type="NCBI Taxonomy" id="913774"/>
    <lineage>
        <taxon>Eukaryota</taxon>
        <taxon>Fungi</taxon>
        <taxon>Dikarya</taxon>
        <taxon>Ascomycota</taxon>
        <taxon>Pezizomycotina</taxon>
        <taxon>Leotiomycetes</taxon>
        <taxon>Leotiomycetes incertae sedis</taxon>
        <taxon>Myxotrichaceae</taxon>
        <taxon>Oidiodendron</taxon>
    </lineage>
</organism>
<dbReference type="STRING" id="913774.A0A0C3H1U6"/>
<dbReference type="OrthoDB" id="16820at2759"/>
<proteinExistence type="inferred from homology"/>
<dbReference type="GO" id="GO:0071949">
    <property type="term" value="F:FAD binding"/>
    <property type="evidence" value="ECO:0007669"/>
    <property type="project" value="InterPro"/>
</dbReference>
<dbReference type="InParanoid" id="A0A0C3H1U6"/>
<evidence type="ECO:0000313" key="8">
    <source>
        <dbReference type="Proteomes" id="UP000054321"/>
    </source>
</evidence>
<dbReference type="Gene3D" id="3.50.50.60">
    <property type="entry name" value="FAD/NAD(P)-binding domain"/>
    <property type="match status" value="1"/>
</dbReference>
<dbReference type="InterPro" id="IPR002938">
    <property type="entry name" value="FAD-bd"/>
</dbReference>
<comment type="similarity">
    <text evidence="1">Belongs to the paxM FAD-dependent monooxygenase family.</text>
</comment>
<gene>
    <name evidence="7" type="ORF">OIDMADRAFT_105666</name>
</gene>
<sequence length="426" mass="46817">MSAIQKAIIIGAGPAGLAAALRLSQRNHISCVVYEIRSEPTTLGGAIGIPPNGLRLLHRLGVYESLAARGAVSSKLTVHSSNGTDLGEIDLASWSERKTGFGLMRIKRTDLLDVLLEATEKAGITIHYDKRLVAVEESAQGVSVTFSDGSTDTADLLLGCDGIHSSVRTLHVDQNIVPEYSGVSGIFSLLPTSELSPSASSVSCLNATLTPDGLFVLMPCTPSGDGLFWFFSYEVPIPASGDTRDGWEEHRKKEVERFKYNLFDVLHGVQGLWGHLLRDVVSQTKVVKFYPVFRLPLGGSWSKGNCLLLGDAAHAMQPHAGQGVSMALEDVFLLSRLLESSYTSTSDIFAKYDEIRRPRIEKIYKTAASNADRRKKTSPWRLRIMECILWIGLKGYKYCRLDRWGIGQKDLVYDIDQVEILGAFRL</sequence>
<dbReference type="FunFam" id="3.50.50.60:FF:000156">
    <property type="entry name" value="Salicylate hydroxylase, putative"/>
    <property type="match status" value="1"/>
</dbReference>
<dbReference type="InterPro" id="IPR036188">
    <property type="entry name" value="FAD/NAD-bd_sf"/>
</dbReference>
<name>A0A0C3H1U6_OIDMZ</name>
<protein>
    <recommendedName>
        <fullName evidence="6">FAD-binding domain-containing protein</fullName>
    </recommendedName>
</protein>
<dbReference type="InterPro" id="IPR050493">
    <property type="entry name" value="FAD-dep_Monooxygenase_BioMet"/>
</dbReference>
<dbReference type="HOGENOM" id="CLU_009665_19_5_1"/>
<keyword evidence="2" id="KW-0285">Flavoprotein</keyword>
<evidence type="ECO:0000259" key="6">
    <source>
        <dbReference type="Pfam" id="PF01494"/>
    </source>
</evidence>
<dbReference type="EMBL" id="KN832882">
    <property type="protein sequence ID" value="KIM97359.1"/>
    <property type="molecule type" value="Genomic_DNA"/>
</dbReference>
<dbReference type="Pfam" id="PF01494">
    <property type="entry name" value="FAD_binding_3"/>
    <property type="match status" value="2"/>
</dbReference>
<reference evidence="7 8" key="1">
    <citation type="submission" date="2014-04" db="EMBL/GenBank/DDBJ databases">
        <authorList>
            <consortium name="DOE Joint Genome Institute"/>
            <person name="Kuo A."/>
            <person name="Martino E."/>
            <person name="Perotto S."/>
            <person name="Kohler A."/>
            <person name="Nagy L.G."/>
            <person name="Floudas D."/>
            <person name="Copeland A."/>
            <person name="Barry K.W."/>
            <person name="Cichocki N."/>
            <person name="Veneault-Fourrey C."/>
            <person name="LaButti K."/>
            <person name="Lindquist E.A."/>
            <person name="Lipzen A."/>
            <person name="Lundell T."/>
            <person name="Morin E."/>
            <person name="Murat C."/>
            <person name="Sun H."/>
            <person name="Tunlid A."/>
            <person name="Henrissat B."/>
            <person name="Grigoriev I.V."/>
            <person name="Hibbett D.S."/>
            <person name="Martin F."/>
            <person name="Nordberg H.P."/>
            <person name="Cantor M.N."/>
            <person name="Hua S.X."/>
        </authorList>
    </citation>
    <scope>NUCLEOTIDE SEQUENCE [LARGE SCALE GENOMIC DNA]</scope>
    <source>
        <strain evidence="7 8">Zn</strain>
    </source>
</reference>
<dbReference type="PRINTS" id="PR00420">
    <property type="entry name" value="RNGMNOXGNASE"/>
</dbReference>
<evidence type="ECO:0000256" key="1">
    <source>
        <dbReference type="ARBA" id="ARBA00007992"/>
    </source>
</evidence>
<reference evidence="8" key="2">
    <citation type="submission" date="2015-01" db="EMBL/GenBank/DDBJ databases">
        <title>Evolutionary Origins and Diversification of the Mycorrhizal Mutualists.</title>
        <authorList>
            <consortium name="DOE Joint Genome Institute"/>
            <consortium name="Mycorrhizal Genomics Consortium"/>
            <person name="Kohler A."/>
            <person name="Kuo A."/>
            <person name="Nagy L.G."/>
            <person name="Floudas D."/>
            <person name="Copeland A."/>
            <person name="Barry K.W."/>
            <person name="Cichocki N."/>
            <person name="Veneault-Fourrey C."/>
            <person name="LaButti K."/>
            <person name="Lindquist E.A."/>
            <person name="Lipzen A."/>
            <person name="Lundell T."/>
            <person name="Morin E."/>
            <person name="Murat C."/>
            <person name="Riley R."/>
            <person name="Ohm R."/>
            <person name="Sun H."/>
            <person name="Tunlid A."/>
            <person name="Henrissat B."/>
            <person name="Grigoriev I.V."/>
            <person name="Hibbett D.S."/>
            <person name="Martin F."/>
        </authorList>
    </citation>
    <scope>NUCLEOTIDE SEQUENCE [LARGE SCALE GENOMIC DNA]</scope>
    <source>
        <strain evidence="8">Zn</strain>
    </source>
</reference>